<organism evidence="2 3">
    <name type="scientific">Dactylonectria macrodidyma</name>
    <dbReference type="NCBI Taxonomy" id="307937"/>
    <lineage>
        <taxon>Eukaryota</taxon>
        <taxon>Fungi</taxon>
        <taxon>Dikarya</taxon>
        <taxon>Ascomycota</taxon>
        <taxon>Pezizomycotina</taxon>
        <taxon>Sordariomycetes</taxon>
        <taxon>Hypocreomycetidae</taxon>
        <taxon>Hypocreales</taxon>
        <taxon>Nectriaceae</taxon>
        <taxon>Dactylonectria</taxon>
    </lineage>
</organism>
<evidence type="ECO:0000313" key="3">
    <source>
        <dbReference type="Proteomes" id="UP000738349"/>
    </source>
</evidence>
<dbReference type="Pfam" id="PF06985">
    <property type="entry name" value="HET"/>
    <property type="match status" value="1"/>
</dbReference>
<proteinExistence type="predicted"/>
<dbReference type="AlphaFoldDB" id="A0A9P9ISA0"/>
<evidence type="ECO:0000259" key="1">
    <source>
        <dbReference type="Pfam" id="PF06985"/>
    </source>
</evidence>
<dbReference type="InterPro" id="IPR052895">
    <property type="entry name" value="HetReg/Transcr_Mod"/>
</dbReference>
<evidence type="ECO:0000313" key="2">
    <source>
        <dbReference type="EMBL" id="KAH7129229.1"/>
    </source>
</evidence>
<dbReference type="InterPro" id="IPR010730">
    <property type="entry name" value="HET"/>
</dbReference>
<keyword evidence="3" id="KW-1185">Reference proteome</keyword>
<dbReference type="OrthoDB" id="5386682at2759"/>
<reference evidence="2" key="1">
    <citation type="journal article" date="2021" name="Nat. Commun.">
        <title>Genetic determinants of endophytism in the Arabidopsis root mycobiome.</title>
        <authorList>
            <person name="Mesny F."/>
            <person name="Miyauchi S."/>
            <person name="Thiergart T."/>
            <person name="Pickel B."/>
            <person name="Atanasova L."/>
            <person name="Karlsson M."/>
            <person name="Huettel B."/>
            <person name="Barry K.W."/>
            <person name="Haridas S."/>
            <person name="Chen C."/>
            <person name="Bauer D."/>
            <person name="Andreopoulos W."/>
            <person name="Pangilinan J."/>
            <person name="LaButti K."/>
            <person name="Riley R."/>
            <person name="Lipzen A."/>
            <person name="Clum A."/>
            <person name="Drula E."/>
            <person name="Henrissat B."/>
            <person name="Kohler A."/>
            <person name="Grigoriev I.V."/>
            <person name="Martin F.M."/>
            <person name="Hacquard S."/>
        </authorList>
    </citation>
    <scope>NUCLEOTIDE SEQUENCE</scope>
    <source>
        <strain evidence="2">MPI-CAGE-AT-0147</strain>
    </source>
</reference>
<name>A0A9P9ISA0_9HYPO</name>
<accession>A0A9P9ISA0</accession>
<protein>
    <submittedName>
        <fullName evidence="2">Heterokaryon incompatibility protein-domain-containing protein</fullName>
    </submittedName>
</protein>
<dbReference type="Proteomes" id="UP000738349">
    <property type="component" value="Unassembled WGS sequence"/>
</dbReference>
<dbReference type="PANTHER" id="PTHR24148">
    <property type="entry name" value="ANKYRIN REPEAT DOMAIN-CONTAINING PROTEIN 39 HOMOLOG-RELATED"/>
    <property type="match status" value="1"/>
</dbReference>
<sequence length="236" mass="26963">MGFTYQRTLKRHELRLLQPIILSHNFLSFRSLVVPRTGAPPYTAVSYTWGDEPPSQTIQLDGQSFSVRLNLWSCLHYISSHARNAGVEYLWADAICINQNDTDERSAQVSLMDQTYANASFVSVWLGLPTLPEHLWDQIPQHEPIRTLDSDGIDFHDSMADLANRPYWSRFWVIQEFLLGKDAMLYCSNTGMNWLDFKTILCMEVGIDETRSMDQLNDRVGGKCLQSFAIGYGTPC</sequence>
<dbReference type="PANTHER" id="PTHR24148:SF73">
    <property type="entry name" value="HET DOMAIN PROTEIN (AFU_ORTHOLOGUE AFUA_8G01020)"/>
    <property type="match status" value="1"/>
</dbReference>
<dbReference type="EMBL" id="JAGMUV010000018">
    <property type="protein sequence ID" value="KAH7129229.1"/>
    <property type="molecule type" value="Genomic_DNA"/>
</dbReference>
<gene>
    <name evidence="2" type="ORF">EDB81DRAFT_140165</name>
</gene>
<comment type="caution">
    <text evidence="2">The sequence shown here is derived from an EMBL/GenBank/DDBJ whole genome shotgun (WGS) entry which is preliminary data.</text>
</comment>
<feature type="domain" description="Heterokaryon incompatibility" evidence="1">
    <location>
        <begin position="42"/>
        <end position="176"/>
    </location>
</feature>